<feature type="domain" description="Ig-like" evidence="2">
    <location>
        <begin position="28"/>
        <end position="117"/>
    </location>
</feature>
<feature type="non-terminal residue" evidence="3">
    <location>
        <position position="1"/>
    </location>
</feature>
<dbReference type="FunFam" id="2.60.40.10:FF:000333">
    <property type="entry name" value="Down syndrome cell adhesion molecule"/>
    <property type="match status" value="1"/>
</dbReference>
<feature type="signal peptide" evidence="1">
    <location>
        <begin position="1"/>
        <end position="22"/>
    </location>
</feature>
<dbReference type="SUPFAM" id="SSF48726">
    <property type="entry name" value="Immunoglobulin"/>
    <property type="match status" value="1"/>
</dbReference>
<reference evidence="3" key="1">
    <citation type="submission" date="2020-08" db="EMBL/GenBank/DDBJ databases">
        <title>Multicomponent nature underlies the extraordinary mechanical properties of spider dragline silk.</title>
        <authorList>
            <person name="Kono N."/>
            <person name="Nakamura H."/>
            <person name="Mori M."/>
            <person name="Yoshida Y."/>
            <person name="Ohtoshi R."/>
            <person name="Malay A.D."/>
            <person name="Moran D.A.P."/>
            <person name="Tomita M."/>
            <person name="Numata K."/>
            <person name="Arakawa K."/>
        </authorList>
    </citation>
    <scope>NUCLEOTIDE SEQUENCE</scope>
</reference>
<sequence>MQERICSCVCILILCLYSLVSANSADAPKIQRFQFPDKLEVNEKVGATCMLRSGKPPYTFRWLKEGKELENKNGVIIENGDRLSHLLIDPITYASAGNYTCLAKNSAGIDSYSSILTVT</sequence>
<name>A0A8X6NHV0_NEPPI</name>
<dbReference type="OrthoDB" id="6436614at2759"/>
<dbReference type="Pfam" id="PF07679">
    <property type="entry name" value="I-set"/>
    <property type="match status" value="1"/>
</dbReference>
<organism evidence="3 4">
    <name type="scientific">Nephila pilipes</name>
    <name type="common">Giant wood spider</name>
    <name type="synonym">Nephila maculata</name>
    <dbReference type="NCBI Taxonomy" id="299642"/>
    <lineage>
        <taxon>Eukaryota</taxon>
        <taxon>Metazoa</taxon>
        <taxon>Ecdysozoa</taxon>
        <taxon>Arthropoda</taxon>
        <taxon>Chelicerata</taxon>
        <taxon>Arachnida</taxon>
        <taxon>Araneae</taxon>
        <taxon>Araneomorphae</taxon>
        <taxon>Entelegynae</taxon>
        <taxon>Araneoidea</taxon>
        <taxon>Nephilidae</taxon>
        <taxon>Nephila</taxon>
    </lineage>
</organism>
<evidence type="ECO:0000313" key="3">
    <source>
        <dbReference type="EMBL" id="GFT15244.1"/>
    </source>
</evidence>
<dbReference type="SMART" id="SM00408">
    <property type="entry name" value="IGc2"/>
    <property type="match status" value="1"/>
</dbReference>
<evidence type="ECO:0000313" key="4">
    <source>
        <dbReference type="Proteomes" id="UP000887013"/>
    </source>
</evidence>
<dbReference type="InterPro" id="IPR007110">
    <property type="entry name" value="Ig-like_dom"/>
</dbReference>
<dbReference type="PROSITE" id="PS50835">
    <property type="entry name" value="IG_LIKE"/>
    <property type="match status" value="1"/>
</dbReference>
<evidence type="ECO:0000259" key="2">
    <source>
        <dbReference type="PROSITE" id="PS50835"/>
    </source>
</evidence>
<gene>
    <name evidence="3" type="primary">NCL1_51946</name>
    <name evidence="3" type="ORF">NPIL_59691</name>
</gene>
<dbReference type="InterPro" id="IPR036179">
    <property type="entry name" value="Ig-like_dom_sf"/>
</dbReference>
<dbReference type="EMBL" id="BMAW01009706">
    <property type="protein sequence ID" value="GFT15244.1"/>
    <property type="molecule type" value="Genomic_DNA"/>
</dbReference>
<dbReference type="AlphaFoldDB" id="A0A8X6NHV0"/>
<feature type="chain" id="PRO_5036500344" evidence="1">
    <location>
        <begin position="23"/>
        <end position="119"/>
    </location>
</feature>
<keyword evidence="1" id="KW-0732">Signal</keyword>
<proteinExistence type="predicted"/>
<dbReference type="InterPro" id="IPR003598">
    <property type="entry name" value="Ig_sub2"/>
</dbReference>
<dbReference type="Proteomes" id="UP000887013">
    <property type="component" value="Unassembled WGS sequence"/>
</dbReference>
<evidence type="ECO:0000256" key="1">
    <source>
        <dbReference type="SAM" id="SignalP"/>
    </source>
</evidence>
<dbReference type="InterPro" id="IPR013783">
    <property type="entry name" value="Ig-like_fold"/>
</dbReference>
<accession>A0A8X6NHV0</accession>
<keyword evidence="4" id="KW-1185">Reference proteome</keyword>
<protein>
    <submittedName>
        <fullName evidence="3">Down syndrome cell adhesion molecule</fullName>
    </submittedName>
</protein>
<comment type="caution">
    <text evidence="3">The sequence shown here is derived from an EMBL/GenBank/DDBJ whole genome shotgun (WGS) entry which is preliminary data.</text>
</comment>
<dbReference type="Gene3D" id="2.60.40.10">
    <property type="entry name" value="Immunoglobulins"/>
    <property type="match status" value="1"/>
</dbReference>
<dbReference type="InterPro" id="IPR013098">
    <property type="entry name" value="Ig_I-set"/>
</dbReference>